<gene>
    <name evidence="1" type="ORF">B9O19_01468</name>
</gene>
<organism evidence="1 2">
    <name type="scientific">Monoglobus pectinilyticus</name>
    <dbReference type="NCBI Taxonomy" id="1981510"/>
    <lineage>
        <taxon>Bacteria</taxon>
        <taxon>Bacillati</taxon>
        <taxon>Bacillota</taxon>
        <taxon>Clostridia</taxon>
        <taxon>Monoglobales</taxon>
        <taxon>Monoglobaceae</taxon>
        <taxon>Monoglobus</taxon>
    </lineage>
</organism>
<dbReference type="GeneID" id="98062861"/>
<evidence type="ECO:0000313" key="2">
    <source>
        <dbReference type="Proteomes" id="UP000235589"/>
    </source>
</evidence>
<dbReference type="AlphaFoldDB" id="A0A2K9P4R8"/>
<sequence>MSEFIFEDRAAWVTDINGNSSKINRRGEVVLPFAVLAVYDSHNILVGNEIKTLESFEDGETQTVVFDLDSTDTQRIYRLFIWDSLQTMRPVSVPVDIEQNE</sequence>
<dbReference type="EMBL" id="CP020991">
    <property type="protein sequence ID" value="AUO19628.1"/>
    <property type="molecule type" value="Genomic_DNA"/>
</dbReference>
<accession>A0A2K9P4R8</accession>
<name>A0A2K9P4R8_9FIRM</name>
<reference evidence="1 2" key="1">
    <citation type="submission" date="2017-04" db="EMBL/GenBank/DDBJ databases">
        <title>Monoglobus pectinilyticus 14 draft genome.</title>
        <authorList>
            <person name="Kim C."/>
            <person name="Rosendale D.I."/>
            <person name="Kelly W.J."/>
            <person name="Tannock G.W."/>
            <person name="Patchett M.L."/>
            <person name="Jordens J.Z."/>
        </authorList>
    </citation>
    <scope>NUCLEOTIDE SEQUENCE [LARGE SCALE GENOMIC DNA]</scope>
    <source>
        <strain evidence="1 2">14</strain>
    </source>
</reference>
<dbReference type="Proteomes" id="UP000235589">
    <property type="component" value="Chromosome"/>
</dbReference>
<protein>
    <submittedName>
        <fullName evidence="1">Uncharacterized protein</fullName>
    </submittedName>
</protein>
<dbReference type="RefSeq" id="WP_102365817.1">
    <property type="nucleotide sequence ID" value="NZ_CP020991.1"/>
</dbReference>
<proteinExistence type="predicted"/>
<dbReference type="KEGG" id="mpec:B9O19_01468"/>
<evidence type="ECO:0000313" key="1">
    <source>
        <dbReference type="EMBL" id="AUO19628.1"/>
    </source>
</evidence>
<keyword evidence="2" id="KW-1185">Reference proteome</keyword>